<dbReference type="Proteomes" id="UP000812440">
    <property type="component" value="Chromosome 7"/>
</dbReference>
<dbReference type="EMBL" id="JAACNH010000008">
    <property type="protein sequence ID" value="KAG8433838.1"/>
    <property type="molecule type" value="Genomic_DNA"/>
</dbReference>
<proteinExistence type="predicted"/>
<comment type="caution">
    <text evidence="2">The sequence shown here is derived from an EMBL/GenBank/DDBJ whole genome shotgun (WGS) entry which is preliminary data.</text>
</comment>
<reference evidence="2" key="1">
    <citation type="thesis" date="2020" institute="ProQuest LLC" country="789 East Eisenhower Parkway, Ann Arbor, MI, USA">
        <title>Comparative Genomics and Chromosome Evolution.</title>
        <authorList>
            <person name="Mudd A.B."/>
        </authorList>
    </citation>
    <scope>NUCLEOTIDE SEQUENCE</scope>
    <source>
        <strain evidence="2">Female2</strain>
        <tissue evidence="2">Blood</tissue>
    </source>
</reference>
<dbReference type="AlphaFoldDB" id="A0A8T2ISB0"/>
<name>A0A8T2ISB0_9PIPI</name>
<protein>
    <submittedName>
        <fullName evidence="2">Uncharacterized protein</fullName>
    </submittedName>
</protein>
<sequence length="97" mass="10879">MKREGSNITLYFPHLNPLHPNPIGGLSLPLKAPHPIPRIHSTSTLSQGSVDEEEDGEFPSPPPHFWFIFYPPLILVMVTKKMAHRSTVKQEEQGAQS</sequence>
<evidence type="ECO:0000313" key="2">
    <source>
        <dbReference type="EMBL" id="KAG8433838.1"/>
    </source>
</evidence>
<feature type="compositionally biased region" description="Polar residues" evidence="1">
    <location>
        <begin position="40"/>
        <end position="49"/>
    </location>
</feature>
<evidence type="ECO:0000256" key="1">
    <source>
        <dbReference type="SAM" id="MobiDB-lite"/>
    </source>
</evidence>
<keyword evidence="3" id="KW-1185">Reference proteome</keyword>
<evidence type="ECO:0000313" key="3">
    <source>
        <dbReference type="Proteomes" id="UP000812440"/>
    </source>
</evidence>
<feature type="region of interest" description="Disordered" evidence="1">
    <location>
        <begin position="37"/>
        <end position="58"/>
    </location>
</feature>
<accession>A0A8T2ISB0</accession>
<organism evidence="2 3">
    <name type="scientific">Hymenochirus boettgeri</name>
    <name type="common">Congo dwarf clawed frog</name>
    <dbReference type="NCBI Taxonomy" id="247094"/>
    <lineage>
        <taxon>Eukaryota</taxon>
        <taxon>Metazoa</taxon>
        <taxon>Chordata</taxon>
        <taxon>Craniata</taxon>
        <taxon>Vertebrata</taxon>
        <taxon>Euteleostomi</taxon>
        <taxon>Amphibia</taxon>
        <taxon>Batrachia</taxon>
        <taxon>Anura</taxon>
        <taxon>Pipoidea</taxon>
        <taxon>Pipidae</taxon>
        <taxon>Pipinae</taxon>
        <taxon>Hymenochirus</taxon>
    </lineage>
</organism>
<gene>
    <name evidence="2" type="ORF">GDO86_012272</name>
</gene>